<dbReference type="InterPro" id="IPR027417">
    <property type="entry name" value="P-loop_NTPase"/>
</dbReference>
<name>A0A6P5FJT8_ANACO</name>
<reference evidence="10" key="2">
    <citation type="submission" date="2025-08" db="UniProtKB">
        <authorList>
            <consortium name="RefSeq"/>
        </authorList>
    </citation>
    <scope>IDENTIFICATION</scope>
    <source>
        <tissue evidence="10">Leaf</tissue>
    </source>
</reference>
<sequence>MGKRRPVIVLSSSSSSSSENEDGQRDSAGGGRRASRSRLGKLPVSRKKVCRGRAKKDRFSGEATLKVKAEFDMLSENFSECLHDFSLTQGFLCNAKELWVDKHKPTSLAELAVHKKKVEEVRRWLEERVKISKQGSRNCTLLLTGQAGVGKSATIRTLASELDAVLYEWKAPIPTLWQEHLHNNVNSGLRYVSKLEEFENFVESIRKFPLLPATRMADSGKPIILLIDDIPFTNGRVGFARLNRCLTDFTCWTQVPTVILITHYCKPKSIDDMKYEELELSLERAGAHKVAFKPITANSIKRTLLRVCKEEKCDVTTESIDLIAKASGGDIRNAIASLQYYCLKPENLVSAVRLGSTHSESNSCDPCSLLDARQEDNSLNCTISLPFGRDETLSLFHALGKFLHNKRETCKSAEVESDLFILQERLRRNQLKMDSPEKVLSQVDGQTQTVIDFLFENVLDFINDEAVDDAGLVASYLSDADCLLCGGVQPSLHRVTGERHKTESLTQSIAVSVAARGVLFGNSQPSSRWHPIRSPRIWQIEQSLRYSEVQIFKKRFENSRTIGSYSISAIATDFRPTMRWLDSQKAVGVHTSKKCFQHPDDIVDDSDLMDISDYEGNESDIIELDEIEDW</sequence>
<evidence type="ECO:0000313" key="9">
    <source>
        <dbReference type="Proteomes" id="UP000515123"/>
    </source>
</evidence>
<keyword evidence="3" id="KW-0547">Nucleotide-binding</keyword>
<reference evidence="9" key="1">
    <citation type="journal article" date="2015" name="Nat. Genet.">
        <title>The pineapple genome and the evolution of CAM photosynthesis.</title>
        <authorList>
            <person name="Ming R."/>
            <person name="VanBuren R."/>
            <person name="Wai C.M."/>
            <person name="Tang H."/>
            <person name="Schatz M.C."/>
            <person name="Bowers J.E."/>
            <person name="Lyons E."/>
            <person name="Wang M.L."/>
            <person name="Chen J."/>
            <person name="Biggers E."/>
            <person name="Zhang J."/>
            <person name="Huang L."/>
            <person name="Zhang L."/>
            <person name="Miao W."/>
            <person name="Zhang J."/>
            <person name="Ye Z."/>
            <person name="Miao C."/>
            <person name="Lin Z."/>
            <person name="Wang H."/>
            <person name="Zhou H."/>
            <person name="Yim W.C."/>
            <person name="Priest H.D."/>
            <person name="Zheng C."/>
            <person name="Woodhouse M."/>
            <person name="Edger P.P."/>
            <person name="Guyot R."/>
            <person name="Guo H.B."/>
            <person name="Guo H."/>
            <person name="Zheng G."/>
            <person name="Singh R."/>
            <person name="Sharma A."/>
            <person name="Min X."/>
            <person name="Zheng Y."/>
            <person name="Lee H."/>
            <person name="Gurtowski J."/>
            <person name="Sedlazeck F.J."/>
            <person name="Harkess A."/>
            <person name="McKain M.R."/>
            <person name="Liao Z."/>
            <person name="Fang J."/>
            <person name="Liu J."/>
            <person name="Zhang X."/>
            <person name="Zhang Q."/>
            <person name="Hu W."/>
            <person name="Qin Y."/>
            <person name="Wang K."/>
            <person name="Chen L.Y."/>
            <person name="Shirley N."/>
            <person name="Lin Y.R."/>
            <person name="Liu L.Y."/>
            <person name="Hernandez A.G."/>
            <person name="Wright C.L."/>
            <person name="Bulone V."/>
            <person name="Tuskan G.A."/>
            <person name="Heath K."/>
            <person name="Zee F."/>
            <person name="Moore P.H."/>
            <person name="Sunkar R."/>
            <person name="Leebens-Mack J.H."/>
            <person name="Mockler T."/>
            <person name="Bennetzen J.L."/>
            <person name="Freeling M."/>
            <person name="Sankoff D."/>
            <person name="Paterson A.H."/>
            <person name="Zhu X."/>
            <person name="Yang X."/>
            <person name="Smith J.A."/>
            <person name="Cushman J.C."/>
            <person name="Paull R.E."/>
            <person name="Yu Q."/>
        </authorList>
    </citation>
    <scope>NUCLEOTIDE SEQUENCE [LARGE SCALE GENOMIC DNA]</scope>
    <source>
        <strain evidence="9">cv. F153</strain>
    </source>
</reference>
<dbReference type="GO" id="GO:0005634">
    <property type="term" value="C:nucleus"/>
    <property type="evidence" value="ECO:0007669"/>
    <property type="project" value="UniProtKB-SubCell"/>
</dbReference>
<dbReference type="Gene3D" id="3.40.50.300">
    <property type="entry name" value="P-loop containing nucleotide triphosphate hydrolases"/>
    <property type="match status" value="1"/>
</dbReference>
<keyword evidence="5" id="KW-0067">ATP-binding</keyword>
<evidence type="ECO:0000256" key="1">
    <source>
        <dbReference type="ARBA" id="ARBA00004123"/>
    </source>
</evidence>
<dbReference type="PANTHER" id="PTHR12172:SF0">
    <property type="entry name" value="CELL CYCLE CHECKPOINT PROTEIN RAD17"/>
    <property type="match status" value="1"/>
</dbReference>
<dbReference type="OrthoDB" id="10265971at2759"/>
<dbReference type="Pfam" id="PF03215">
    <property type="entry name" value="Rad17"/>
    <property type="match status" value="1"/>
</dbReference>
<comment type="similarity">
    <text evidence="2">Belongs to the rad17/RAD24 family.</text>
</comment>
<feature type="region of interest" description="Disordered" evidence="8">
    <location>
        <begin position="1"/>
        <end position="45"/>
    </location>
</feature>
<comment type="subcellular location">
    <subcellularLocation>
        <location evidence="1">Nucleus</location>
    </subcellularLocation>
</comment>
<feature type="compositionally biased region" description="Basic residues" evidence="8">
    <location>
        <begin position="33"/>
        <end position="45"/>
    </location>
</feature>
<evidence type="ECO:0000256" key="5">
    <source>
        <dbReference type="ARBA" id="ARBA00022840"/>
    </source>
</evidence>
<protein>
    <submittedName>
        <fullName evidence="10">Cell cycle checkpoint protein RAD17 isoform X1</fullName>
    </submittedName>
</protein>
<evidence type="ECO:0000256" key="7">
    <source>
        <dbReference type="ARBA" id="ARBA00023306"/>
    </source>
</evidence>
<keyword evidence="6" id="KW-0539">Nucleus</keyword>
<dbReference type="GO" id="GO:0005524">
    <property type="term" value="F:ATP binding"/>
    <property type="evidence" value="ECO:0007669"/>
    <property type="project" value="UniProtKB-KW"/>
</dbReference>
<evidence type="ECO:0000256" key="8">
    <source>
        <dbReference type="SAM" id="MobiDB-lite"/>
    </source>
</evidence>
<dbReference type="SUPFAM" id="SSF52540">
    <property type="entry name" value="P-loop containing nucleoside triphosphate hydrolases"/>
    <property type="match status" value="1"/>
</dbReference>
<dbReference type="Proteomes" id="UP000515123">
    <property type="component" value="Linkage group 8"/>
</dbReference>
<evidence type="ECO:0000256" key="6">
    <source>
        <dbReference type="ARBA" id="ARBA00023242"/>
    </source>
</evidence>
<dbReference type="CDD" id="cd00009">
    <property type="entry name" value="AAA"/>
    <property type="match status" value="1"/>
</dbReference>
<dbReference type="CDD" id="cd18140">
    <property type="entry name" value="HLD_clamp_RFC"/>
    <property type="match status" value="1"/>
</dbReference>
<evidence type="ECO:0000256" key="3">
    <source>
        <dbReference type="ARBA" id="ARBA00022741"/>
    </source>
</evidence>
<evidence type="ECO:0000313" key="10">
    <source>
        <dbReference type="RefSeq" id="XP_020093698.1"/>
    </source>
</evidence>
<dbReference type="Gene3D" id="1.10.8.60">
    <property type="match status" value="1"/>
</dbReference>
<keyword evidence="4" id="KW-0227">DNA damage</keyword>
<dbReference type="InterPro" id="IPR004582">
    <property type="entry name" value="Checkpoint_prot_Rad17_Rad24"/>
</dbReference>
<dbReference type="FunFam" id="3.40.50.300:FF:001661">
    <property type="entry name" value="RAD17 checkpoint clamp loader component"/>
    <property type="match status" value="1"/>
</dbReference>
<dbReference type="GeneID" id="109713859"/>
<dbReference type="InterPro" id="IPR047854">
    <property type="entry name" value="RFC_lid"/>
</dbReference>
<gene>
    <name evidence="10" type="primary">LOC109713859</name>
</gene>
<keyword evidence="7" id="KW-0131">Cell cycle</keyword>
<accession>A0A6P5FJT8</accession>
<dbReference type="GO" id="GO:0000077">
    <property type="term" value="P:DNA damage checkpoint signaling"/>
    <property type="evidence" value="ECO:0007669"/>
    <property type="project" value="TreeGrafter"/>
</dbReference>
<dbReference type="GO" id="GO:0006281">
    <property type="term" value="P:DNA repair"/>
    <property type="evidence" value="ECO:0007669"/>
    <property type="project" value="InterPro"/>
</dbReference>
<proteinExistence type="inferred from homology"/>
<dbReference type="GO" id="GO:0033314">
    <property type="term" value="P:mitotic DNA replication checkpoint signaling"/>
    <property type="evidence" value="ECO:0007669"/>
    <property type="project" value="TreeGrafter"/>
</dbReference>
<organism evidence="9 10">
    <name type="scientific">Ananas comosus</name>
    <name type="common">Pineapple</name>
    <name type="synonym">Ananas ananas</name>
    <dbReference type="NCBI Taxonomy" id="4615"/>
    <lineage>
        <taxon>Eukaryota</taxon>
        <taxon>Viridiplantae</taxon>
        <taxon>Streptophyta</taxon>
        <taxon>Embryophyta</taxon>
        <taxon>Tracheophyta</taxon>
        <taxon>Spermatophyta</taxon>
        <taxon>Magnoliopsida</taxon>
        <taxon>Liliopsida</taxon>
        <taxon>Poales</taxon>
        <taxon>Bromeliaceae</taxon>
        <taxon>Bromelioideae</taxon>
        <taxon>Ananas</taxon>
    </lineage>
</organism>
<evidence type="ECO:0000256" key="2">
    <source>
        <dbReference type="ARBA" id="ARBA00006168"/>
    </source>
</evidence>
<dbReference type="PANTHER" id="PTHR12172">
    <property type="entry name" value="CELL CYCLE CHECKPOINT PROTEIN RAD17"/>
    <property type="match status" value="1"/>
</dbReference>
<dbReference type="GO" id="GO:0003682">
    <property type="term" value="F:chromatin binding"/>
    <property type="evidence" value="ECO:0007669"/>
    <property type="project" value="TreeGrafter"/>
</dbReference>
<evidence type="ECO:0000256" key="4">
    <source>
        <dbReference type="ARBA" id="ARBA00022763"/>
    </source>
</evidence>
<dbReference type="RefSeq" id="XP_020093698.1">
    <property type="nucleotide sequence ID" value="XM_020238109.1"/>
</dbReference>
<keyword evidence="9" id="KW-1185">Reference proteome</keyword>
<dbReference type="AlphaFoldDB" id="A0A6P5FJT8"/>
<dbReference type="GO" id="GO:0003689">
    <property type="term" value="F:DNA clamp loader activity"/>
    <property type="evidence" value="ECO:0007669"/>
    <property type="project" value="TreeGrafter"/>
</dbReference>